<dbReference type="RefSeq" id="XP_051447650.1">
    <property type="nucleotide sequence ID" value="XM_051586526.1"/>
</dbReference>
<proteinExistence type="predicted"/>
<sequence>MHNHRSWITVRVPILLALSLWILTLGYTVGLAYQTDICMSKCSKWLWRALTTFCVKLKHFRRLCRIAVSCFIYKAFDAVNLLFSLITLTFMFDLLSKEPHIETIPHTKR</sequence>
<protein>
    <submittedName>
        <fullName evidence="2">Uncharacterized protein</fullName>
    </submittedName>
</protein>
<comment type="caution">
    <text evidence="2">The sequence shown here is derived from an EMBL/GenBank/DDBJ whole genome shotgun (WGS) entry which is preliminary data.</text>
</comment>
<feature type="transmembrane region" description="Helical" evidence="1">
    <location>
        <begin position="12"/>
        <end position="33"/>
    </location>
</feature>
<feature type="transmembrane region" description="Helical" evidence="1">
    <location>
        <begin position="66"/>
        <end position="92"/>
    </location>
</feature>
<dbReference type="Proteomes" id="UP001206595">
    <property type="component" value="Unassembled WGS sequence"/>
</dbReference>
<keyword evidence="1" id="KW-1133">Transmembrane helix</keyword>
<reference evidence="2" key="2">
    <citation type="journal article" date="2022" name="Proc. Natl. Acad. Sci. U.S.A.">
        <title>Diploid-dominant life cycles characterize the early evolution of Fungi.</title>
        <authorList>
            <person name="Amses K.R."/>
            <person name="Simmons D.R."/>
            <person name="Longcore J.E."/>
            <person name="Mondo S.J."/>
            <person name="Seto K."/>
            <person name="Jeronimo G.H."/>
            <person name="Bonds A.E."/>
            <person name="Quandt C.A."/>
            <person name="Davis W.J."/>
            <person name="Chang Y."/>
            <person name="Federici B.A."/>
            <person name="Kuo A."/>
            <person name="LaButti K."/>
            <person name="Pangilinan J."/>
            <person name="Andreopoulos W."/>
            <person name="Tritt A."/>
            <person name="Riley R."/>
            <person name="Hundley H."/>
            <person name="Johnson J."/>
            <person name="Lipzen A."/>
            <person name="Barry K."/>
            <person name="Lang B.F."/>
            <person name="Cuomo C.A."/>
            <person name="Buchler N.E."/>
            <person name="Grigoriev I.V."/>
            <person name="Spatafora J.W."/>
            <person name="Stajich J.E."/>
            <person name="James T.Y."/>
        </authorList>
    </citation>
    <scope>NUCLEOTIDE SEQUENCE</scope>
    <source>
        <strain evidence="2">AG</strain>
    </source>
</reference>
<dbReference type="EMBL" id="MU620899">
    <property type="protein sequence ID" value="KAI8582646.1"/>
    <property type="molecule type" value="Genomic_DNA"/>
</dbReference>
<evidence type="ECO:0000313" key="2">
    <source>
        <dbReference type="EMBL" id="KAI8582646.1"/>
    </source>
</evidence>
<reference evidence="2" key="1">
    <citation type="submission" date="2021-06" db="EMBL/GenBank/DDBJ databases">
        <authorList>
            <consortium name="DOE Joint Genome Institute"/>
            <person name="Mondo S.J."/>
            <person name="Amses K.R."/>
            <person name="Simmons D.R."/>
            <person name="Longcore J.E."/>
            <person name="Seto K."/>
            <person name="Alves G.H."/>
            <person name="Bonds A.E."/>
            <person name="Quandt C.A."/>
            <person name="Davis W.J."/>
            <person name="Chang Y."/>
            <person name="Letcher P.M."/>
            <person name="Powell M.J."/>
            <person name="Kuo A."/>
            <person name="Labutti K."/>
            <person name="Pangilinan J."/>
            <person name="Andreopoulos W."/>
            <person name="Tritt A."/>
            <person name="Riley R."/>
            <person name="Hundley H."/>
            <person name="Johnson J."/>
            <person name="Lipzen A."/>
            <person name="Barry K."/>
            <person name="Berbee M.L."/>
            <person name="Buchler N.E."/>
            <person name="Grigoriev I.V."/>
            <person name="Spatafora J.W."/>
            <person name="Stajich J.E."/>
            <person name="James T.Y."/>
        </authorList>
    </citation>
    <scope>NUCLEOTIDE SEQUENCE</scope>
    <source>
        <strain evidence="2">AG</strain>
    </source>
</reference>
<evidence type="ECO:0000313" key="3">
    <source>
        <dbReference type="Proteomes" id="UP001206595"/>
    </source>
</evidence>
<accession>A0AAD5HHF3</accession>
<dbReference type="AlphaFoldDB" id="A0AAD5HHF3"/>
<organism evidence="2 3">
    <name type="scientific">Umbelopsis ramanniana AG</name>
    <dbReference type="NCBI Taxonomy" id="1314678"/>
    <lineage>
        <taxon>Eukaryota</taxon>
        <taxon>Fungi</taxon>
        <taxon>Fungi incertae sedis</taxon>
        <taxon>Mucoromycota</taxon>
        <taxon>Mucoromycotina</taxon>
        <taxon>Umbelopsidomycetes</taxon>
        <taxon>Umbelopsidales</taxon>
        <taxon>Umbelopsidaceae</taxon>
        <taxon>Umbelopsis</taxon>
    </lineage>
</organism>
<gene>
    <name evidence="2" type="ORF">K450DRAFT_226297</name>
</gene>
<keyword evidence="1" id="KW-0472">Membrane</keyword>
<evidence type="ECO:0000256" key="1">
    <source>
        <dbReference type="SAM" id="Phobius"/>
    </source>
</evidence>
<name>A0AAD5HHF3_UMBRA</name>
<keyword evidence="1" id="KW-0812">Transmembrane</keyword>
<keyword evidence="3" id="KW-1185">Reference proteome</keyword>
<dbReference type="GeneID" id="75911874"/>